<proteinExistence type="predicted"/>
<dbReference type="GO" id="GO:0005634">
    <property type="term" value="C:nucleus"/>
    <property type="evidence" value="ECO:0007669"/>
    <property type="project" value="UniProtKB-SubCell"/>
</dbReference>
<dbReference type="GO" id="GO:0046983">
    <property type="term" value="F:protein dimerization activity"/>
    <property type="evidence" value="ECO:0007669"/>
    <property type="project" value="InterPro"/>
</dbReference>
<keyword evidence="8" id="KW-1185">Reference proteome</keyword>
<protein>
    <submittedName>
        <fullName evidence="7">Transcription factor spatula</fullName>
    </submittedName>
</protein>
<dbReference type="InterPro" id="IPR036638">
    <property type="entry name" value="HLH_DNA-bd_sf"/>
</dbReference>
<evidence type="ECO:0000313" key="8">
    <source>
        <dbReference type="Proteomes" id="UP000653305"/>
    </source>
</evidence>
<comment type="caution">
    <text evidence="7">The sequence shown here is derived from an EMBL/GenBank/DDBJ whole genome shotgun (WGS) entry which is preliminary data.</text>
</comment>
<keyword evidence="4" id="KW-0804">Transcription</keyword>
<reference evidence="7" key="1">
    <citation type="submission" date="2020-07" db="EMBL/GenBank/DDBJ databases">
        <title>Ethylene signaling mediates host invasion by parasitic plants.</title>
        <authorList>
            <person name="Yoshida S."/>
        </authorList>
    </citation>
    <scope>NUCLEOTIDE SEQUENCE</scope>
    <source>
        <strain evidence="7">Okayama</strain>
    </source>
</reference>
<evidence type="ECO:0000256" key="3">
    <source>
        <dbReference type="ARBA" id="ARBA00023125"/>
    </source>
</evidence>
<evidence type="ECO:0000256" key="5">
    <source>
        <dbReference type="ARBA" id="ARBA00023242"/>
    </source>
</evidence>
<comment type="subcellular location">
    <subcellularLocation>
        <location evidence="1">Nucleus</location>
    </subcellularLocation>
</comment>
<evidence type="ECO:0000256" key="2">
    <source>
        <dbReference type="ARBA" id="ARBA00023015"/>
    </source>
</evidence>
<evidence type="ECO:0000256" key="1">
    <source>
        <dbReference type="ARBA" id="ARBA00004123"/>
    </source>
</evidence>
<accession>A0A830CN75</accession>
<evidence type="ECO:0000313" key="7">
    <source>
        <dbReference type="EMBL" id="GFQ00767.1"/>
    </source>
</evidence>
<evidence type="ECO:0000256" key="6">
    <source>
        <dbReference type="SAM" id="MobiDB-lite"/>
    </source>
</evidence>
<sequence>MSDLYGSNESEDMSSFLQILLQNSSSLAAVTTDSVTAAGGLFRGSGAPAESSTSFNFSDPNCFFAGESDRMNPLSRVNNREGPEACDIPSDPVPTRSSKRSRDAEVHNLSEKTDKASMLDEAIEYLKQLQLQVQMLTMRNGLCLLPGYSVGSLQSTLAPSAAVDLDNGNAPLNANRGTNTLSRDPNVYMQSFLIPTNHNTSTLPMLVPPTKNTNSNSGNLPSFVPSMENRYGLPNHLASSKDICRDDTLSRFQLDISRTGNTSSPGISS</sequence>
<dbReference type="PANTHER" id="PTHR45855">
    <property type="entry name" value="TRANSCRIPTION FACTOR PIF1-RELATED"/>
    <property type="match status" value="1"/>
</dbReference>
<dbReference type="GO" id="GO:0003677">
    <property type="term" value="F:DNA binding"/>
    <property type="evidence" value="ECO:0007669"/>
    <property type="project" value="UniProtKB-KW"/>
</dbReference>
<dbReference type="PANTHER" id="PTHR45855:SF6">
    <property type="entry name" value="TRANSCRIPTION FACTOR ALC"/>
    <property type="match status" value="1"/>
</dbReference>
<keyword evidence="5" id="KW-0539">Nucleus</keyword>
<dbReference type="AlphaFoldDB" id="A0A830CN75"/>
<organism evidence="7 8">
    <name type="scientific">Phtheirospermum japonicum</name>
    <dbReference type="NCBI Taxonomy" id="374723"/>
    <lineage>
        <taxon>Eukaryota</taxon>
        <taxon>Viridiplantae</taxon>
        <taxon>Streptophyta</taxon>
        <taxon>Embryophyta</taxon>
        <taxon>Tracheophyta</taxon>
        <taxon>Spermatophyta</taxon>
        <taxon>Magnoliopsida</taxon>
        <taxon>eudicotyledons</taxon>
        <taxon>Gunneridae</taxon>
        <taxon>Pentapetalae</taxon>
        <taxon>asterids</taxon>
        <taxon>lamiids</taxon>
        <taxon>Lamiales</taxon>
        <taxon>Orobanchaceae</taxon>
        <taxon>Orobanchaceae incertae sedis</taxon>
        <taxon>Phtheirospermum</taxon>
    </lineage>
</organism>
<gene>
    <name evidence="7" type="ORF">PHJA_002220600</name>
</gene>
<dbReference type="Gene3D" id="4.10.280.10">
    <property type="entry name" value="Helix-loop-helix DNA-binding domain"/>
    <property type="match status" value="1"/>
</dbReference>
<evidence type="ECO:0000256" key="4">
    <source>
        <dbReference type="ARBA" id="ARBA00023163"/>
    </source>
</evidence>
<dbReference type="InterPro" id="IPR031066">
    <property type="entry name" value="bHLH_ALC-like_plant"/>
</dbReference>
<dbReference type="EMBL" id="BMAC01000643">
    <property type="protein sequence ID" value="GFQ00767.1"/>
    <property type="molecule type" value="Genomic_DNA"/>
</dbReference>
<dbReference type="SUPFAM" id="SSF47459">
    <property type="entry name" value="HLH, helix-loop-helix DNA-binding domain"/>
    <property type="match status" value="1"/>
</dbReference>
<dbReference type="OrthoDB" id="690068at2759"/>
<dbReference type="Proteomes" id="UP000653305">
    <property type="component" value="Unassembled WGS sequence"/>
</dbReference>
<keyword evidence="3" id="KW-0238">DNA-binding</keyword>
<feature type="compositionally biased region" description="Basic and acidic residues" evidence="6">
    <location>
        <begin position="100"/>
        <end position="111"/>
    </location>
</feature>
<keyword evidence="2" id="KW-0805">Transcription regulation</keyword>
<feature type="region of interest" description="Disordered" evidence="6">
    <location>
        <begin position="73"/>
        <end position="111"/>
    </location>
</feature>
<name>A0A830CN75_9LAMI</name>